<name>A0A0U9HB20_9BACI</name>
<dbReference type="EMBL" id="BBXV01000027">
    <property type="protein sequence ID" value="GAQ18481.1"/>
    <property type="molecule type" value="Genomic_DNA"/>
</dbReference>
<dbReference type="SUPFAM" id="SSF55785">
    <property type="entry name" value="PYP-like sensor domain (PAS domain)"/>
    <property type="match status" value="1"/>
</dbReference>
<gene>
    <name evidence="2" type="ORF">OPHB3_2421</name>
</gene>
<dbReference type="NCBIfam" id="TIGR00229">
    <property type="entry name" value="sensory_box"/>
    <property type="match status" value="1"/>
</dbReference>
<evidence type="ECO:0000313" key="3">
    <source>
        <dbReference type="Proteomes" id="UP000052946"/>
    </source>
</evidence>
<reference evidence="3" key="1">
    <citation type="submission" date="2015-07" db="EMBL/GenBank/DDBJ databases">
        <title>Draft Genome Sequence of Oceanobacillus picturae Heshi-B3 that Was Isolated from Fermented Rice Bran with Aging Salted Mackerel, Which Was Named Heshiko as Traditional Fermented Seafood in Japan.</title>
        <authorList>
            <person name="Akuzawa S."/>
            <person name="Nakagawa J."/>
            <person name="Kanekatsu T."/>
            <person name="Kanesaki Y."/>
            <person name="Suzuki T."/>
        </authorList>
    </citation>
    <scope>NUCLEOTIDE SEQUENCE [LARGE SCALE GENOMIC DNA]</scope>
    <source>
        <strain evidence="3">Heshi-B3</strain>
    </source>
</reference>
<dbReference type="Gene3D" id="3.30.450.20">
    <property type="entry name" value="PAS domain"/>
    <property type="match status" value="1"/>
</dbReference>
<dbReference type="Pfam" id="PF08447">
    <property type="entry name" value="PAS_3"/>
    <property type="match status" value="1"/>
</dbReference>
<comment type="caution">
    <text evidence="2">The sequence shown here is derived from an EMBL/GenBank/DDBJ whole genome shotgun (WGS) entry which is preliminary data.</text>
</comment>
<organism evidence="2 3">
    <name type="scientific">Oceanobacillus picturae</name>
    <dbReference type="NCBI Taxonomy" id="171693"/>
    <lineage>
        <taxon>Bacteria</taxon>
        <taxon>Bacillati</taxon>
        <taxon>Bacillota</taxon>
        <taxon>Bacilli</taxon>
        <taxon>Bacillales</taxon>
        <taxon>Bacillaceae</taxon>
        <taxon>Oceanobacillus</taxon>
    </lineage>
</organism>
<dbReference type="Proteomes" id="UP000052946">
    <property type="component" value="Unassembled WGS sequence"/>
</dbReference>
<evidence type="ECO:0000259" key="1">
    <source>
        <dbReference type="PROSITE" id="PS50112"/>
    </source>
</evidence>
<feature type="domain" description="PAS" evidence="1">
    <location>
        <begin position="16"/>
        <end position="59"/>
    </location>
</feature>
<evidence type="ECO:0000313" key="2">
    <source>
        <dbReference type="EMBL" id="GAQ18481.1"/>
    </source>
</evidence>
<dbReference type="InterPro" id="IPR000014">
    <property type="entry name" value="PAS"/>
</dbReference>
<reference evidence="2 3" key="2">
    <citation type="journal article" date="2016" name="Genome Announc.">
        <title>Draft Genome Sequence of Oceanobacillus picturae Heshi-B3, Isolated from Fermented Rice Bran in a Traditional Japanese Seafood Dish.</title>
        <authorList>
            <person name="Akuzawa S."/>
            <person name="Nagaoka J."/>
            <person name="Kanekatsu M."/>
            <person name="Kanesaki Y."/>
            <person name="Suzuki T."/>
        </authorList>
    </citation>
    <scope>NUCLEOTIDE SEQUENCE [LARGE SCALE GENOMIC DNA]</scope>
    <source>
        <strain evidence="2 3">Heshi-B3</strain>
    </source>
</reference>
<sequence length="95" mass="11164">MMINSLLKPTSTQVLDQNSVLAALEMSLAMIEFDPYGNVLWANPNFSQAMGYRVEELFNMHHRQFCTSEFVQSTEYNNFWENLRNGKSFQKKFKE</sequence>
<dbReference type="CDD" id="cd00130">
    <property type="entry name" value="PAS"/>
    <property type="match status" value="1"/>
</dbReference>
<dbReference type="InterPro" id="IPR013655">
    <property type="entry name" value="PAS_fold_3"/>
</dbReference>
<dbReference type="AlphaFoldDB" id="A0A0U9HB20"/>
<dbReference type="PROSITE" id="PS50112">
    <property type="entry name" value="PAS"/>
    <property type="match status" value="1"/>
</dbReference>
<dbReference type="RefSeq" id="WP_369405159.1">
    <property type="nucleotide sequence ID" value="NZ_BBXV01000027.1"/>
</dbReference>
<protein>
    <submittedName>
        <fullName evidence="2">Chemotaxis protein</fullName>
    </submittedName>
</protein>
<dbReference type="InterPro" id="IPR035965">
    <property type="entry name" value="PAS-like_dom_sf"/>
</dbReference>
<proteinExistence type="predicted"/>
<accession>A0A0U9HB20</accession>